<dbReference type="AlphaFoldDB" id="A0A917RGV0"/>
<evidence type="ECO:0000256" key="1">
    <source>
        <dbReference type="SAM" id="MobiDB-lite"/>
    </source>
</evidence>
<reference evidence="3" key="1">
    <citation type="journal article" date="2014" name="Int. J. Syst. Evol. Microbiol.">
        <title>Complete genome sequence of Corynebacterium casei LMG S-19264T (=DSM 44701T), isolated from a smear-ripened cheese.</title>
        <authorList>
            <consortium name="US DOE Joint Genome Institute (JGI-PGF)"/>
            <person name="Walter F."/>
            <person name="Albersmeier A."/>
            <person name="Kalinowski J."/>
            <person name="Ruckert C."/>
        </authorList>
    </citation>
    <scope>NUCLEOTIDE SEQUENCE</scope>
    <source>
        <strain evidence="3">JCM 13064</strain>
    </source>
</reference>
<comment type="caution">
    <text evidence="3">The sequence shown here is derived from an EMBL/GenBank/DDBJ whole genome shotgun (WGS) entry which is preliminary data.</text>
</comment>
<dbReference type="Pfam" id="PF01494">
    <property type="entry name" value="FAD_binding_3"/>
    <property type="match status" value="1"/>
</dbReference>
<name>A0A917RGV0_9ACTN</name>
<feature type="compositionally biased region" description="Pro residues" evidence="1">
    <location>
        <begin position="460"/>
        <end position="470"/>
    </location>
</feature>
<dbReference type="Gene3D" id="3.50.50.60">
    <property type="entry name" value="FAD/NAD(P)-binding domain"/>
    <property type="match status" value="1"/>
</dbReference>
<evidence type="ECO:0000313" key="3">
    <source>
        <dbReference type="EMBL" id="GGL07203.1"/>
    </source>
</evidence>
<dbReference type="Proteomes" id="UP000645217">
    <property type="component" value="Unassembled WGS sequence"/>
</dbReference>
<sequence>MTTVVVLGGGFAGTLTAAVLARHADRVVLVEGDRYPAGAGPRRGLPQARHTHVLVTGGARALEALLPGTLRELSERGAHRRGLSDGTLILTSDGWYHRHDTEAYLISCSRGLLDAVVRRRALGGGAVTVLQGTRALGLTGDAARVTGVSVRRGDGPEETIEADLVVDATGRRSRAPRWLADLGAPEVEEALLSSGLAYATRLYRAPAGLAAAIPAVMLHPAPTAGRPAQGATVYPIEDGRWVVTLTGTRGGEPPTGERAFADFARGLRSPIVAELMAAAEPDGPVRPYRDTADRRRFFERARLPDGFLAVGDAVVALNPVHSHGMSVAALSALRLEEELTRHGKIAPSAAQELREAVAAEAEWSWRMATGDAGPGHRAGPARREATAFERRVREHMARAALSTPELAAGFFRAHALIPPPAAGGPNPSRGAPVRAEPPLTDQQAIAQYPGLAAWWRARPAPAPAGAPYPGSPAAGDHVALA</sequence>
<dbReference type="PANTHER" id="PTHR43422">
    <property type="entry name" value="THIAMINE THIAZOLE SYNTHASE"/>
    <property type="match status" value="1"/>
</dbReference>
<gene>
    <name evidence="3" type="ORF">GCM10007964_56870</name>
</gene>
<dbReference type="GO" id="GO:0071949">
    <property type="term" value="F:FAD binding"/>
    <property type="evidence" value="ECO:0007669"/>
    <property type="project" value="InterPro"/>
</dbReference>
<feature type="domain" description="FAD-binding" evidence="2">
    <location>
        <begin position="2"/>
        <end position="339"/>
    </location>
</feature>
<feature type="region of interest" description="Disordered" evidence="1">
    <location>
        <begin position="460"/>
        <end position="481"/>
    </location>
</feature>
<reference evidence="3" key="2">
    <citation type="submission" date="2020-09" db="EMBL/GenBank/DDBJ databases">
        <authorList>
            <person name="Sun Q."/>
            <person name="Ohkuma M."/>
        </authorList>
    </citation>
    <scope>NUCLEOTIDE SEQUENCE</scope>
    <source>
        <strain evidence="3">JCM 13064</strain>
    </source>
</reference>
<keyword evidence="4" id="KW-1185">Reference proteome</keyword>
<dbReference type="PANTHER" id="PTHR43422:SF3">
    <property type="entry name" value="THIAMINE THIAZOLE SYNTHASE"/>
    <property type="match status" value="1"/>
</dbReference>
<dbReference type="InterPro" id="IPR002938">
    <property type="entry name" value="FAD-bd"/>
</dbReference>
<dbReference type="SUPFAM" id="SSF51905">
    <property type="entry name" value="FAD/NAD(P)-binding domain"/>
    <property type="match status" value="1"/>
</dbReference>
<evidence type="ECO:0000259" key="2">
    <source>
        <dbReference type="Pfam" id="PF01494"/>
    </source>
</evidence>
<dbReference type="InterPro" id="IPR036188">
    <property type="entry name" value="FAD/NAD-bd_sf"/>
</dbReference>
<evidence type="ECO:0000313" key="4">
    <source>
        <dbReference type="Proteomes" id="UP000645217"/>
    </source>
</evidence>
<accession>A0A917RGV0</accession>
<dbReference type="RefSeq" id="WP_189166121.1">
    <property type="nucleotide sequence ID" value="NZ_BMNT01000036.1"/>
</dbReference>
<proteinExistence type="predicted"/>
<organism evidence="3 4">
    <name type="scientific">Sphaerisporangium melleum</name>
    <dbReference type="NCBI Taxonomy" id="321316"/>
    <lineage>
        <taxon>Bacteria</taxon>
        <taxon>Bacillati</taxon>
        <taxon>Actinomycetota</taxon>
        <taxon>Actinomycetes</taxon>
        <taxon>Streptosporangiales</taxon>
        <taxon>Streptosporangiaceae</taxon>
        <taxon>Sphaerisporangium</taxon>
    </lineage>
</organism>
<dbReference type="EMBL" id="BMNT01000036">
    <property type="protein sequence ID" value="GGL07203.1"/>
    <property type="molecule type" value="Genomic_DNA"/>
</dbReference>
<protein>
    <recommendedName>
        <fullName evidence="2">FAD-binding domain-containing protein</fullName>
    </recommendedName>
</protein>